<dbReference type="AlphaFoldDB" id="A0AAW1VNJ7"/>
<reference evidence="1 2" key="1">
    <citation type="journal article" date="2023" name="G3 (Bethesda)">
        <title>A chromosome-length genome assembly and annotation of blackberry (Rubus argutus, cv. 'Hillquist').</title>
        <authorList>
            <person name="Bruna T."/>
            <person name="Aryal R."/>
            <person name="Dudchenko O."/>
            <person name="Sargent D.J."/>
            <person name="Mead D."/>
            <person name="Buti M."/>
            <person name="Cavallini A."/>
            <person name="Hytonen T."/>
            <person name="Andres J."/>
            <person name="Pham M."/>
            <person name="Weisz D."/>
            <person name="Mascagni F."/>
            <person name="Usai G."/>
            <person name="Natali L."/>
            <person name="Bassil N."/>
            <person name="Fernandez G.E."/>
            <person name="Lomsadze A."/>
            <person name="Armour M."/>
            <person name="Olukolu B."/>
            <person name="Poorten T."/>
            <person name="Britton C."/>
            <person name="Davik J."/>
            <person name="Ashrafi H."/>
            <person name="Aiden E.L."/>
            <person name="Borodovsky M."/>
            <person name="Worthington M."/>
        </authorList>
    </citation>
    <scope>NUCLEOTIDE SEQUENCE [LARGE SCALE GENOMIC DNA]</scope>
    <source>
        <strain evidence="1">PI 553951</strain>
    </source>
</reference>
<dbReference type="EMBL" id="JBEDUW010000199">
    <property type="protein sequence ID" value="KAK9904433.1"/>
    <property type="molecule type" value="Genomic_DNA"/>
</dbReference>
<accession>A0AAW1VNJ7</accession>
<name>A0AAW1VNJ7_RUBAR</name>
<evidence type="ECO:0000313" key="2">
    <source>
        <dbReference type="Proteomes" id="UP001457282"/>
    </source>
</evidence>
<organism evidence="1 2">
    <name type="scientific">Rubus argutus</name>
    <name type="common">Southern blackberry</name>
    <dbReference type="NCBI Taxonomy" id="59490"/>
    <lineage>
        <taxon>Eukaryota</taxon>
        <taxon>Viridiplantae</taxon>
        <taxon>Streptophyta</taxon>
        <taxon>Embryophyta</taxon>
        <taxon>Tracheophyta</taxon>
        <taxon>Spermatophyta</taxon>
        <taxon>Magnoliopsida</taxon>
        <taxon>eudicotyledons</taxon>
        <taxon>Gunneridae</taxon>
        <taxon>Pentapetalae</taxon>
        <taxon>rosids</taxon>
        <taxon>fabids</taxon>
        <taxon>Rosales</taxon>
        <taxon>Rosaceae</taxon>
        <taxon>Rosoideae</taxon>
        <taxon>Rosoideae incertae sedis</taxon>
        <taxon>Rubus</taxon>
    </lineage>
</organism>
<gene>
    <name evidence="1" type="ORF">M0R45_000731</name>
</gene>
<evidence type="ECO:0000313" key="1">
    <source>
        <dbReference type="EMBL" id="KAK9904433.1"/>
    </source>
</evidence>
<comment type="caution">
    <text evidence="1">The sequence shown here is derived from an EMBL/GenBank/DDBJ whole genome shotgun (WGS) entry which is preliminary data.</text>
</comment>
<dbReference type="Proteomes" id="UP001457282">
    <property type="component" value="Unassembled WGS sequence"/>
</dbReference>
<protein>
    <submittedName>
        <fullName evidence="1">Uncharacterized protein</fullName>
    </submittedName>
</protein>
<sequence>MSATWREGTVSLAAVTVTAEDGAVERRVYTCLRASVVLLHGDGGGPCRGWWWWWWWLTMGYQGCGAHRPGNYVGPGLGASLVSFGSIRVSHRL</sequence>
<proteinExistence type="predicted"/>
<keyword evidence="2" id="KW-1185">Reference proteome</keyword>